<dbReference type="eggNOG" id="COG2120">
    <property type="taxonomic scope" value="Bacteria"/>
</dbReference>
<evidence type="ECO:0008006" key="5">
    <source>
        <dbReference type="Google" id="ProtNLM"/>
    </source>
</evidence>
<dbReference type="PANTHER" id="PTHR12993:SF11">
    <property type="entry name" value="N-ACETYLGLUCOSAMINYL-PHOSPHATIDYLINOSITOL DE-N-ACETYLASE"/>
    <property type="match status" value="1"/>
</dbReference>
<dbReference type="AlphaFoldDB" id="S5VCC8"/>
<protein>
    <recommendedName>
        <fullName evidence="5">LmbE family protein</fullName>
    </recommendedName>
</protein>
<name>S5VCC8_STRC3</name>
<feature type="transmembrane region" description="Helical" evidence="2">
    <location>
        <begin position="91"/>
        <end position="109"/>
    </location>
</feature>
<dbReference type="Pfam" id="PF02585">
    <property type="entry name" value="PIG-L"/>
    <property type="match status" value="1"/>
</dbReference>
<dbReference type="GO" id="GO:0016137">
    <property type="term" value="P:glycoside metabolic process"/>
    <property type="evidence" value="ECO:0007669"/>
    <property type="project" value="UniProtKB-ARBA"/>
</dbReference>
<dbReference type="SUPFAM" id="SSF102588">
    <property type="entry name" value="LmbE-like"/>
    <property type="match status" value="1"/>
</dbReference>
<dbReference type="STRING" id="1214242.B446_06840"/>
<accession>S5VCC8</accession>
<dbReference type="HOGENOM" id="CLU_701909_0_0_11"/>
<evidence type="ECO:0000313" key="4">
    <source>
        <dbReference type="Proteomes" id="UP000015423"/>
    </source>
</evidence>
<evidence type="ECO:0000256" key="1">
    <source>
        <dbReference type="ARBA" id="ARBA00022833"/>
    </source>
</evidence>
<evidence type="ECO:0000256" key="2">
    <source>
        <dbReference type="SAM" id="Phobius"/>
    </source>
</evidence>
<dbReference type="RefSeq" id="WP_020938676.1">
    <property type="nucleotide sequence ID" value="NC_021985.1"/>
</dbReference>
<evidence type="ECO:0000313" key="3">
    <source>
        <dbReference type="EMBL" id="AGS68192.1"/>
    </source>
</evidence>
<dbReference type="Proteomes" id="UP000015423">
    <property type="component" value="Chromosome"/>
</dbReference>
<dbReference type="GO" id="GO:0016811">
    <property type="term" value="F:hydrolase activity, acting on carbon-nitrogen (but not peptide) bonds, in linear amides"/>
    <property type="evidence" value="ECO:0007669"/>
    <property type="project" value="TreeGrafter"/>
</dbReference>
<gene>
    <name evidence="3" type="ORF">B446_06840</name>
</gene>
<dbReference type="Gene3D" id="3.40.50.10320">
    <property type="entry name" value="LmbE-like"/>
    <property type="match status" value="1"/>
</dbReference>
<dbReference type="PANTHER" id="PTHR12993">
    <property type="entry name" value="N-ACETYLGLUCOSAMINYL-PHOSPHATIDYLINOSITOL DE-N-ACETYLASE-RELATED"/>
    <property type="match status" value="1"/>
</dbReference>
<keyword evidence="2" id="KW-0472">Membrane</keyword>
<dbReference type="PATRIC" id="fig|1214242.5.peg.1420"/>
<keyword evidence="2" id="KW-1133">Transmembrane helix</keyword>
<reference evidence="4" key="1">
    <citation type="submission" date="2012-10" db="EMBL/GenBank/DDBJ databases">
        <title>The complete genome sequence of Streptomyces collinus Tu 365.</title>
        <authorList>
            <person name="Ruckert C."/>
            <person name="Szczepanowski R."/>
            <person name="Goesmann A."/>
            <person name="Pross E.K."/>
            <person name="Musiol E.M."/>
            <person name="Blin K."/>
            <person name="Wohlleben W."/>
            <person name="Puhler A."/>
            <person name="Weber T."/>
            <person name="Kalinowski J."/>
        </authorList>
    </citation>
    <scope>NUCLEOTIDE SEQUENCE [LARGE SCALE GENOMIC DNA]</scope>
    <source>
        <strain evidence="4">DSM 40733 / Tue 365</strain>
    </source>
</reference>
<dbReference type="KEGG" id="sci:B446_06840"/>
<keyword evidence="4" id="KW-1185">Reference proteome</keyword>
<reference evidence="3 4" key="2">
    <citation type="journal article" date="2013" name="J. Biotechnol.">
        <title>Complete genome sequence of the kirromycin producer Streptomyces collinus Tu 365 consisting of a linear chromosome and two linear plasmids.</title>
        <authorList>
            <person name="Ruckert C."/>
            <person name="Szczepanowski R."/>
            <person name="Albersmeier A."/>
            <person name="Goesmann A."/>
            <person name="Iftime D."/>
            <person name="Musiol E.M."/>
            <person name="Blin K."/>
            <person name="Wohlleben W."/>
            <person name="Puhler A."/>
            <person name="Kalinowski J."/>
            <person name="Weber T."/>
        </authorList>
    </citation>
    <scope>NUCLEOTIDE SEQUENCE [LARGE SCALE GENOMIC DNA]</scope>
    <source>
        <strain evidence="4">DSM 40733 / Tue 365</strain>
    </source>
</reference>
<proteinExistence type="predicted"/>
<keyword evidence="2" id="KW-0812">Transmembrane</keyword>
<dbReference type="InterPro" id="IPR024078">
    <property type="entry name" value="LmbE-like_dom_sf"/>
</dbReference>
<dbReference type="EMBL" id="CP006259">
    <property type="protein sequence ID" value="AGS68192.1"/>
    <property type="molecule type" value="Genomic_DNA"/>
</dbReference>
<organism evidence="3 4">
    <name type="scientific">Streptomyces collinus (strain DSM 40733 / Tue 365)</name>
    <dbReference type="NCBI Taxonomy" id="1214242"/>
    <lineage>
        <taxon>Bacteria</taxon>
        <taxon>Bacillati</taxon>
        <taxon>Actinomycetota</taxon>
        <taxon>Actinomycetes</taxon>
        <taxon>Kitasatosporales</taxon>
        <taxon>Streptomycetaceae</taxon>
        <taxon>Streptomyces</taxon>
    </lineage>
</organism>
<sequence length="393" mass="42901">MDTSAMPSAIYDIRAEPVPNAMGSARRRLAYLYDTEGRRLLLPHFDDWQLDNPPAEVAGLLAVGAPYRGMAWARRPEVEALIRRRAAHRRAWLWAVYGALIVFGCMGPVRRTMWMGHETPMSAVVQDGSMATVLAFHAHPDDEVLLTGGTLARVAAHGHRVVIVVATDGLMDAAPQGEAPRLGELRASAAVLGVARVVHLGYANSGHGAILYPDPPDRARFVRADTEEAAERLAAVLREECAELLLSYDANGGYGHRDHVKVHEVGKRAAELARVPRVLEATMPRDVVDRLTKLVRLLRIPFRFDADALRTAYSPRAAITHTIDVRGFAGQKQAALAAHRSEVSGTGRLAPLMRMLVRLPAPVFGWLLGTEWFVEAGATTTGKTVGDIFQQTS</sequence>
<dbReference type="InterPro" id="IPR003737">
    <property type="entry name" value="GlcNAc_PI_deacetylase-related"/>
</dbReference>
<keyword evidence="1" id="KW-0862">Zinc</keyword>